<comment type="caution">
    <text evidence="2">The sequence shown here is derived from an EMBL/GenBank/DDBJ whole genome shotgun (WGS) entry which is preliminary data.</text>
</comment>
<name>A0AAW1AB94_9HYME</name>
<accession>A0AAW1AB94</accession>
<dbReference type="Proteomes" id="UP001432146">
    <property type="component" value="Unassembled WGS sequence"/>
</dbReference>
<feature type="region of interest" description="Disordered" evidence="1">
    <location>
        <begin position="1"/>
        <end position="24"/>
    </location>
</feature>
<dbReference type="AlphaFoldDB" id="A0AAW1AB94"/>
<dbReference type="EMBL" id="JAWNGG020000033">
    <property type="protein sequence ID" value="KAK9307068.1"/>
    <property type="molecule type" value="Genomic_DNA"/>
</dbReference>
<feature type="compositionally biased region" description="Basic and acidic residues" evidence="1">
    <location>
        <begin position="8"/>
        <end position="18"/>
    </location>
</feature>
<gene>
    <name evidence="2" type="ORF">QLX08_002410</name>
</gene>
<protein>
    <submittedName>
        <fullName evidence="2">Uncharacterized protein</fullName>
    </submittedName>
</protein>
<evidence type="ECO:0000313" key="2">
    <source>
        <dbReference type="EMBL" id="KAK9307068.1"/>
    </source>
</evidence>
<keyword evidence="3" id="KW-1185">Reference proteome</keyword>
<evidence type="ECO:0000313" key="3">
    <source>
        <dbReference type="Proteomes" id="UP001432146"/>
    </source>
</evidence>
<reference evidence="2 3" key="1">
    <citation type="submission" date="2024-05" db="EMBL/GenBank/DDBJ databases">
        <title>The nuclear and mitochondrial genome assemblies of Tetragonisca angustula (Apidae: Meliponini), a tiny yet remarkable pollinator in the Neotropics.</title>
        <authorList>
            <person name="Ferrari R."/>
            <person name="Ricardo P.C."/>
            <person name="Dias F.C."/>
            <person name="Araujo N.S."/>
            <person name="Soares D.O."/>
            <person name="Zhou Q.-S."/>
            <person name="Zhu C.-D."/>
            <person name="Coutinho L."/>
            <person name="Airas M.C."/>
            <person name="Batista T.M."/>
        </authorList>
    </citation>
    <scope>NUCLEOTIDE SEQUENCE [LARGE SCALE GENOMIC DNA]</scope>
    <source>
        <strain evidence="2">ASF017062</strain>
        <tissue evidence="2">Abdomen</tissue>
    </source>
</reference>
<evidence type="ECO:0000256" key="1">
    <source>
        <dbReference type="SAM" id="MobiDB-lite"/>
    </source>
</evidence>
<proteinExistence type="predicted"/>
<sequence length="142" mass="15452">MGGEEEVERARWKREPKNRPTSADLPNSHALWVCESSVLAGVCGRRKSADSVVSSRVVPSLLPLSILLQQSSSATSSLGISNGDHVPPQWIPGHYAGRTVFDPAVLRALRHAHPRLYSHADRGQPRTTDFTNPLLVVGSKIV</sequence>
<organism evidence="2 3">
    <name type="scientific">Tetragonisca angustula</name>
    <dbReference type="NCBI Taxonomy" id="166442"/>
    <lineage>
        <taxon>Eukaryota</taxon>
        <taxon>Metazoa</taxon>
        <taxon>Ecdysozoa</taxon>
        <taxon>Arthropoda</taxon>
        <taxon>Hexapoda</taxon>
        <taxon>Insecta</taxon>
        <taxon>Pterygota</taxon>
        <taxon>Neoptera</taxon>
        <taxon>Endopterygota</taxon>
        <taxon>Hymenoptera</taxon>
        <taxon>Apocrita</taxon>
        <taxon>Aculeata</taxon>
        <taxon>Apoidea</taxon>
        <taxon>Anthophila</taxon>
        <taxon>Apidae</taxon>
        <taxon>Tetragonisca</taxon>
    </lineage>
</organism>